<comment type="catalytic activity">
    <reaction evidence="9">
        <text>N-terminal S-1,2-diacyl-sn-glyceryl-L-cysteinyl-[lipoprotein] + a glycerophospholipid = N-acyl-S-1,2-diacyl-sn-glyceryl-L-cysteinyl-[lipoprotein] + a 2-acyl-sn-glycero-3-phospholipid + H(+)</text>
        <dbReference type="Rhea" id="RHEA:48228"/>
        <dbReference type="Rhea" id="RHEA-COMP:14681"/>
        <dbReference type="Rhea" id="RHEA-COMP:14684"/>
        <dbReference type="ChEBI" id="CHEBI:15378"/>
        <dbReference type="ChEBI" id="CHEBI:136912"/>
        <dbReference type="ChEBI" id="CHEBI:140656"/>
        <dbReference type="ChEBI" id="CHEBI:140657"/>
        <dbReference type="ChEBI" id="CHEBI:140660"/>
        <dbReference type="EC" id="2.3.1.269"/>
    </reaction>
</comment>
<dbReference type="GO" id="GO:0016410">
    <property type="term" value="F:N-acyltransferase activity"/>
    <property type="evidence" value="ECO:0007669"/>
    <property type="project" value="UniProtKB-UniRule"/>
</dbReference>
<dbReference type="InterPro" id="IPR036526">
    <property type="entry name" value="C-N_Hydrolase_sf"/>
</dbReference>
<dbReference type="EMBL" id="NESN01000002">
    <property type="protein sequence ID" value="PUE54041.1"/>
    <property type="molecule type" value="Genomic_DNA"/>
</dbReference>
<reference evidence="11 12" key="1">
    <citation type="submission" date="2017-04" db="EMBL/GenBank/DDBJ databases">
        <title>Unexpected and diverse lifestyles within the genus Limnohabitans.</title>
        <authorList>
            <person name="Kasalicky V."/>
            <person name="Mehrshad M."/>
            <person name="Andrei S.-A."/>
            <person name="Salcher M."/>
            <person name="Kratochvilova H."/>
            <person name="Simek K."/>
            <person name="Ghai R."/>
        </authorList>
    </citation>
    <scope>NUCLEOTIDE SEQUENCE [LARGE SCALE GENOMIC DNA]</scope>
    <source>
        <strain evidence="11 12">II-B4</strain>
    </source>
</reference>
<feature type="transmembrane region" description="Helical" evidence="9">
    <location>
        <begin position="175"/>
        <end position="195"/>
    </location>
</feature>
<keyword evidence="5 9" id="KW-0812">Transmembrane</keyword>
<proteinExistence type="inferred from homology"/>
<evidence type="ECO:0000256" key="5">
    <source>
        <dbReference type="ARBA" id="ARBA00022692"/>
    </source>
</evidence>
<keyword evidence="7 9" id="KW-0472">Membrane</keyword>
<dbReference type="Gene3D" id="3.60.110.10">
    <property type="entry name" value="Carbon-nitrogen hydrolase"/>
    <property type="match status" value="1"/>
</dbReference>
<comment type="caution">
    <text evidence="11">The sequence shown here is derived from an EMBL/GenBank/DDBJ whole genome shotgun (WGS) entry which is preliminary data.</text>
</comment>
<feature type="transmembrane region" description="Helical" evidence="9">
    <location>
        <begin position="68"/>
        <end position="89"/>
    </location>
</feature>
<evidence type="ECO:0000256" key="6">
    <source>
        <dbReference type="ARBA" id="ARBA00022989"/>
    </source>
</evidence>
<evidence type="ECO:0000256" key="1">
    <source>
        <dbReference type="ARBA" id="ARBA00004651"/>
    </source>
</evidence>
<comment type="caution">
    <text evidence="9">Lacks conserved residue(s) required for the propagation of feature annotation.</text>
</comment>
<comment type="subcellular location">
    <subcellularLocation>
        <location evidence="1 9">Cell membrane</location>
        <topology evidence="1 9">Multi-pass membrane protein</topology>
    </subcellularLocation>
</comment>
<dbReference type="GO" id="GO:0005886">
    <property type="term" value="C:plasma membrane"/>
    <property type="evidence" value="ECO:0007669"/>
    <property type="project" value="UniProtKB-SubCell"/>
</dbReference>
<name>A0A315E9N8_9BURK</name>
<dbReference type="Proteomes" id="UP000250790">
    <property type="component" value="Unassembled WGS sequence"/>
</dbReference>
<evidence type="ECO:0000256" key="2">
    <source>
        <dbReference type="ARBA" id="ARBA00010065"/>
    </source>
</evidence>
<evidence type="ECO:0000256" key="3">
    <source>
        <dbReference type="ARBA" id="ARBA00022475"/>
    </source>
</evidence>
<protein>
    <recommendedName>
        <fullName evidence="9">Apolipoprotein N-acyltransferase</fullName>
        <shortName evidence="9">ALP N-acyltransferase</shortName>
        <ecNumber evidence="9">2.3.1.269</ecNumber>
    </recommendedName>
</protein>
<dbReference type="OrthoDB" id="9804277at2"/>
<comment type="function">
    <text evidence="9">Catalyzes the phospholipid dependent N-acylation of the N-terminal cysteine of apolipoprotein, the last step in lipoprotein maturation.</text>
</comment>
<accession>A0A315E9N8</accession>
<dbReference type="AlphaFoldDB" id="A0A315E9N8"/>
<evidence type="ECO:0000256" key="8">
    <source>
        <dbReference type="ARBA" id="ARBA00023315"/>
    </source>
</evidence>
<keyword evidence="8 9" id="KW-0012">Acyltransferase</keyword>
<dbReference type="CDD" id="cd07571">
    <property type="entry name" value="ALP_N-acyl_transferase"/>
    <property type="match status" value="1"/>
</dbReference>
<keyword evidence="12" id="KW-1185">Reference proteome</keyword>
<gene>
    <name evidence="9" type="primary">lnt</name>
    <name evidence="11" type="ORF">B9Z37_05535</name>
</gene>
<dbReference type="InterPro" id="IPR004563">
    <property type="entry name" value="Apolipo_AcylTrfase"/>
</dbReference>
<sequence length="520" mass="56053">MNFGPERARGLPAVWPALAGAAQAASVAMPGSGQAQGWLQVLSLTVLAAGLARIAHPVNRARSSGKQAAWVGGFFATAWLTGCFWWLYVSMHDVGGLPAPLAGLAVLALASALALYYAAACAVWVGLAGKGLRHRPGLASALFAALWTLAELMRGRWLTGFPWGAGGYAHVDGVLAVWAPWVGVYGMGALAAWLSMRLALSGWRLRAIKPLVAVLAVSWGLQSFAPPLTTSAGFGQVELLQANISQNIKFDVGSGIRDALQWYDAQLRNSQQALVVAPETAVPLLPRYLPEGYWSGLQQHFSRPGRPLALVGVPLGNVAQGYTNSVVALGPAGLPDYRYDKSHLVPFGEFMPPGFVWFVRMMNIPLGDFRSGGWDQPSVSWQGQRLAPNVCYEDLFGEELAARFKDPVQAPTALVNVSNIAWFGDTLAVDQHLNISRMRAMELGRPMLRATNTGATAIIDHQGRVTDQLPRFTRSSLVGRYEGREGLTPYARWAAACGLWPFWGLCCAVVGLALWRRRSV</sequence>
<dbReference type="UniPathway" id="UPA00666"/>
<dbReference type="InterPro" id="IPR045378">
    <property type="entry name" value="LNT_N"/>
</dbReference>
<dbReference type="SUPFAM" id="SSF56317">
    <property type="entry name" value="Carbon-nitrogen hydrolase"/>
    <property type="match status" value="1"/>
</dbReference>
<evidence type="ECO:0000256" key="7">
    <source>
        <dbReference type="ARBA" id="ARBA00023136"/>
    </source>
</evidence>
<keyword evidence="3 9" id="KW-1003">Cell membrane</keyword>
<comment type="similarity">
    <text evidence="2 9">Belongs to the CN hydrolase family. Apolipoprotein N-acyltransferase subfamily.</text>
</comment>
<dbReference type="PANTHER" id="PTHR38686">
    <property type="entry name" value="APOLIPOPROTEIN N-ACYLTRANSFERASE"/>
    <property type="match status" value="1"/>
</dbReference>
<dbReference type="PROSITE" id="PS50263">
    <property type="entry name" value="CN_HYDROLASE"/>
    <property type="match status" value="1"/>
</dbReference>
<dbReference type="Pfam" id="PF00795">
    <property type="entry name" value="CN_hydrolase"/>
    <property type="match status" value="1"/>
</dbReference>
<evidence type="ECO:0000313" key="12">
    <source>
        <dbReference type="Proteomes" id="UP000250790"/>
    </source>
</evidence>
<dbReference type="PANTHER" id="PTHR38686:SF1">
    <property type="entry name" value="APOLIPOPROTEIN N-ACYLTRANSFERASE"/>
    <property type="match status" value="1"/>
</dbReference>
<organism evidence="11 12">
    <name type="scientific">Limnohabitans parvus II-B4</name>
    <dbReference type="NCBI Taxonomy" id="1293052"/>
    <lineage>
        <taxon>Bacteria</taxon>
        <taxon>Pseudomonadati</taxon>
        <taxon>Pseudomonadota</taxon>
        <taxon>Betaproteobacteria</taxon>
        <taxon>Burkholderiales</taxon>
        <taxon>Comamonadaceae</taxon>
        <taxon>Limnohabitans</taxon>
    </lineage>
</organism>
<evidence type="ECO:0000259" key="10">
    <source>
        <dbReference type="PROSITE" id="PS50263"/>
    </source>
</evidence>
<feature type="domain" description="CN hydrolase" evidence="10">
    <location>
        <begin position="240"/>
        <end position="483"/>
    </location>
</feature>
<dbReference type="EC" id="2.3.1.269" evidence="9"/>
<dbReference type="Pfam" id="PF20154">
    <property type="entry name" value="LNT_N"/>
    <property type="match status" value="1"/>
</dbReference>
<comment type="pathway">
    <text evidence="9">Protein modification; lipoprotein biosynthesis (N-acyl transfer).</text>
</comment>
<feature type="transmembrane region" description="Helical" evidence="9">
    <location>
        <begin position="493"/>
        <end position="515"/>
    </location>
</feature>
<keyword evidence="11" id="KW-0449">Lipoprotein</keyword>
<evidence type="ECO:0000313" key="11">
    <source>
        <dbReference type="EMBL" id="PUE54041.1"/>
    </source>
</evidence>
<keyword evidence="6 9" id="KW-1133">Transmembrane helix</keyword>
<dbReference type="GO" id="GO:0042158">
    <property type="term" value="P:lipoprotein biosynthetic process"/>
    <property type="evidence" value="ECO:0007669"/>
    <property type="project" value="UniProtKB-UniRule"/>
</dbReference>
<evidence type="ECO:0000256" key="9">
    <source>
        <dbReference type="HAMAP-Rule" id="MF_01148"/>
    </source>
</evidence>
<keyword evidence="4 9" id="KW-0808">Transferase</keyword>
<evidence type="ECO:0000256" key="4">
    <source>
        <dbReference type="ARBA" id="ARBA00022679"/>
    </source>
</evidence>
<dbReference type="NCBIfam" id="TIGR00546">
    <property type="entry name" value="lnt"/>
    <property type="match status" value="1"/>
</dbReference>
<feature type="transmembrane region" description="Helical" evidence="9">
    <location>
        <begin position="101"/>
        <end position="125"/>
    </location>
</feature>
<dbReference type="HAMAP" id="MF_01148">
    <property type="entry name" value="Lnt"/>
    <property type="match status" value="1"/>
</dbReference>
<dbReference type="InterPro" id="IPR003010">
    <property type="entry name" value="C-N_Hydrolase"/>
</dbReference>
<dbReference type="RefSeq" id="WP_108312041.1">
    <property type="nucleotide sequence ID" value="NZ_NESN01000002.1"/>
</dbReference>